<gene>
    <name evidence="4" type="ORF">HWN40_07800</name>
</gene>
<organism evidence="4 5">
    <name type="scientific">Methanolobus zinderi</name>
    <dbReference type="NCBI Taxonomy" id="536044"/>
    <lineage>
        <taxon>Archaea</taxon>
        <taxon>Methanobacteriati</taxon>
        <taxon>Methanobacteriota</taxon>
        <taxon>Stenosarchaea group</taxon>
        <taxon>Methanomicrobia</taxon>
        <taxon>Methanosarcinales</taxon>
        <taxon>Methanosarcinaceae</taxon>
        <taxon>Methanolobus</taxon>
    </lineage>
</organism>
<dbReference type="PANTHER" id="PTHR43656:SF2">
    <property type="entry name" value="BINDING OXIDOREDUCTASE, PUTATIVE (AFU_ORTHOLOGUE AFUA_2G08260)-RELATED"/>
    <property type="match status" value="1"/>
</dbReference>
<dbReference type="GeneID" id="55821569"/>
<dbReference type="Pfam" id="PF00724">
    <property type="entry name" value="Oxidored_FMN"/>
    <property type="match status" value="1"/>
</dbReference>
<sequence length="363" mass="40641">MLFESISMCGMEVPNRFVRSATHEWMAEPDGTPTDRIGDMYEELARNETGIIITGYAYVNPMGKSDHRQQGIYDDSFVEDYKKIVSRVHKYDSKIVLQVVHGGRQTLITPEIPYSLAPSAVTEKTLGMTPEEMSEKEVQETIEDFANAVRRGKEAGFDAVQLHCAHGFLLSNFISPYTNRRKDRWGGSTEKRTQVIVDIIKRAREMVGDDYPIMVKLNMTDGFSGSKKNTLDAPESIEIAKILADNGICAIEVSGGISEAGDELFRTNIDSEEKEAYYKHYSKQIKEVVDVPVILVGGIRSKKVMEMLLDEGYADMVSLSRPFIVEPDLVLKIRKGEIDVVKCVSCNLCSDSSGIKCNYDFGE</sequence>
<evidence type="ECO:0000313" key="5">
    <source>
        <dbReference type="Proteomes" id="UP000509594"/>
    </source>
</evidence>
<dbReference type="Gene3D" id="3.20.20.70">
    <property type="entry name" value="Aldolase class I"/>
    <property type="match status" value="1"/>
</dbReference>
<dbReference type="KEGG" id="mzi:HWN40_07800"/>
<dbReference type="OrthoDB" id="122964at2157"/>
<dbReference type="CDD" id="cd02803">
    <property type="entry name" value="OYE_like_FMN_family"/>
    <property type="match status" value="1"/>
</dbReference>
<dbReference type="GO" id="GO:0016491">
    <property type="term" value="F:oxidoreductase activity"/>
    <property type="evidence" value="ECO:0007669"/>
    <property type="project" value="UniProtKB-KW"/>
</dbReference>
<dbReference type="InterPro" id="IPR001155">
    <property type="entry name" value="OxRdtase_FMN_N"/>
</dbReference>
<proteinExistence type="predicted"/>
<dbReference type="RefSeq" id="WP_176965207.1">
    <property type="nucleotide sequence ID" value="NZ_CP058215.1"/>
</dbReference>
<evidence type="ECO:0000256" key="1">
    <source>
        <dbReference type="ARBA" id="ARBA00022630"/>
    </source>
</evidence>
<keyword evidence="2" id="KW-0560">Oxidoreductase</keyword>
<dbReference type="PANTHER" id="PTHR43656">
    <property type="entry name" value="BINDING OXIDOREDUCTASE, PUTATIVE (AFU_ORTHOLOGUE AFUA_2G08260)-RELATED"/>
    <property type="match status" value="1"/>
</dbReference>
<keyword evidence="5" id="KW-1185">Reference proteome</keyword>
<evidence type="ECO:0000259" key="3">
    <source>
        <dbReference type="Pfam" id="PF00724"/>
    </source>
</evidence>
<accession>A0A7D5E8C5</accession>
<dbReference type="InterPro" id="IPR051799">
    <property type="entry name" value="NADH_flavin_oxidoreductase"/>
</dbReference>
<dbReference type="SUPFAM" id="SSF51395">
    <property type="entry name" value="FMN-linked oxidoreductases"/>
    <property type="match status" value="1"/>
</dbReference>
<dbReference type="GO" id="GO:0010181">
    <property type="term" value="F:FMN binding"/>
    <property type="evidence" value="ECO:0007669"/>
    <property type="project" value="InterPro"/>
</dbReference>
<feature type="domain" description="NADH:flavin oxidoreductase/NADH oxidase N-terminal" evidence="3">
    <location>
        <begin position="2"/>
        <end position="336"/>
    </location>
</feature>
<reference evidence="4 5" key="1">
    <citation type="submission" date="2020-06" db="EMBL/GenBank/DDBJ databases">
        <title>Methanolobus halotolerans sp. nov., isolated from a saline lake Tus in Siberia.</title>
        <authorList>
            <person name="Shen Y."/>
            <person name="Chen S.-C."/>
            <person name="Lai M.-C."/>
            <person name="Huang H.-H."/>
            <person name="Chiu H.-H."/>
            <person name="Tang S.-L."/>
            <person name="Rogozin D.Y."/>
            <person name="Degermendzhy A.G."/>
        </authorList>
    </citation>
    <scope>NUCLEOTIDE SEQUENCE [LARGE SCALE GENOMIC DNA]</scope>
    <source>
        <strain evidence="4 5">DSM 21339</strain>
    </source>
</reference>
<name>A0A7D5E8C5_9EURY</name>
<keyword evidence="1" id="KW-0285">Flavoprotein</keyword>
<evidence type="ECO:0000313" key="4">
    <source>
        <dbReference type="EMBL" id="QLC50151.1"/>
    </source>
</evidence>
<dbReference type="EMBL" id="CP058215">
    <property type="protein sequence ID" value="QLC50151.1"/>
    <property type="molecule type" value="Genomic_DNA"/>
</dbReference>
<dbReference type="AlphaFoldDB" id="A0A7D5E8C5"/>
<dbReference type="InterPro" id="IPR013785">
    <property type="entry name" value="Aldolase_TIM"/>
</dbReference>
<dbReference type="Proteomes" id="UP000509594">
    <property type="component" value="Chromosome"/>
</dbReference>
<protein>
    <submittedName>
        <fullName evidence="4">NADH:flavin oxidoreductase</fullName>
    </submittedName>
</protein>
<evidence type="ECO:0000256" key="2">
    <source>
        <dbReference type="ARBA" id="ARBA00023002"/>
    </source>
</evidence>